<organism evidence="3 4">
    <name type="scientific">Shewanella subflava</name>
    <dbReference type="NCBI Taxonomy" id="2986476"/>
    <lineage>
        <taxon>Bacteria</taxon>
        <taxon>Pseudomonadati</taxon>
        <taxon>Pseudomonadota</taxon>
        <taxon>Gammaproteobacteria</taxon>
        <taxon>Alteromonadales</taxon>
        <taxon>Shewanellaceae</taxon>
        <taxon>Shewanella</taxon>
    </lineage>
</organism>
<dbReference type="SUPFAM" id="SSF53474">
    <property type="entry name" value="alpha/beta-Hydrolases"/>
    <property type="match status" value="1"/>
</dbReference>
<dbReference type="PANTHER" id="PTHR43139">
    <property type="entry name" value="SI:DKEY-122A22.2"/>
    <property type="match status" value="1"/>
</dbReference>
<feature type="domain" description="AB hydrolase-1" evidence="2">
    <location>
        <begin position="59"/>
        <end position="285"/>
    </location>
</feature>
<dbReference type="GO" id="GO:0016787">
    <property type="term" value="F:hydrolase activity"/>
    <property type="evidence" value="ECO:0007669"/>
    <property type="project" value="UniProtKB-KW"/>
</dbReference>
<proteinExistence type="predicted"/>
<dbReference type="InterPro" id="IPR000073">
    <property type="entry name" value="AB_hydrolase_1"/>
</dbReference>
<comment type="caution">
    <text evidence="3">The sequence shown here is derived from an EMBL/GenBank/DDBJ whole genome shotgun (WGS) entry which is preliminary data.</text>
</comment>
<dbReference type="Proteomes" id="UP001163714">
    <property type="component" value="Unassembled WGS sequence"/>
</dbReference>
<dbReference type="PROSITE" id="PS51257">
    <property type="entry name" value="PROKAR_LIPOPROTEIN"/>
    <property type="match status" value="1"/>
</dbReference>
<accession>A0ABT3I9N0</accession>
<gene>
    <name evidence="3" type="ORF">OHT75_08685</name>
</gene>
<dbReference type="InterPro" id="IPR029058">
    <property type="entry name" value="AB_hydrolase_fold"/>
</dbReference>
<dbReference type="PANTHER" id="PTHR43139:SF52">
    <property type="entry name" value="SI:DKEY-122A22.2"/>
    <property type="match status" value="1"/>
</dbReference>
<dbReference type="InterPro" id="IPR000639">
    <property type="entry name" value="Epox_hydrolase-like"/>
</dbReference>
<feature type="signal peptide" evidence="1">
    <location>
        <begin position="1"/>
        <end position="19"/>
    </location>
</feature>
<feature type="chain" id="PRO_5046192333" evidence="1">
    <location>
        <begin position="20"/>
        <end position="304"/>
    </location>
</feature>
<dbReference type="RefSeq" id="WP_264726097.1">
    <property type="nucleotide sequence ID" value="NZ_JAPDMX010000023.1"/>
</dbReference>
<evidence type="ECO:0000259" key="2">
    <source>
        <dbReference type="Pfam" id="PF00561"/>
    </source>
</evidence>
<reference evidence="3" key="1">
    <citation type="submission" date="2022-10" db="EMBL/GenBank/DDBJ databases">
        <title>Shewanella flava sp. nov, isolated from the estuary of the Fenhe River into the Yellow River.</title>
        <authorList>
            <person name="Li Y."/>
        </authorList>
    </citation>
    <scope>NUCLEOTIDE SEQUENCE</scope>
    <source>
        <strain evidence="3">FYR11-62</strain>
    </source>
</reference>
<dbReference type="Gene3D" id="3.40.50.1820">
    <property type="entry name" value="alpha/beta hydrolase"/>
    <property type="match status" value="1"/>
</dbReference>
<keyword evidence="4" id="KW-1185">Reference proteome</keyword>
<keyword evidence="3" id="KW-0378">Hydrolase</keyword>
<name>A0ABT3I9N0_9GAMM</name>
<evidence type="ECO:0000313" key="3">
    <source>
        <dbReference type="EMBL" id="MCW3172553.1"/>
    </source>
</evidence>
<evidence type="ECO:0000256" key="1">
    <source>
        <dbReference type="SAM" id="SignalP"/>
    </source>
</evidence>
<sequence>MKFIVVSLLFLLTSGCSIVDVVDHHQKNNVVNAGFERHQIELNEGGELHYWQGGNPSAPAILLLHGFGGTGITSWYEIMRDLVLDYHVIVPDLLWFGDSFSHAPATIKTETEAIQQLIDFLALQKVNVVGISFGGFVTFDLMVHEPKVDKVVMLASPGVFFSDVDLQAMTQRFGAEKPQDVFVPKNGVQVRLLLENTFVDYPWMPSFIDEDVYEYYFADFLAEKESLITTLPAYRDVLASEIIFDSLPPTLLIWGENDNVFPIQNGQYFADYLNAPIIIIPNGAHGLSNDFPQQITQEIRSFIQ</sequence>
<evidence type="ECO:0000313" key="4">
    <source>
        <dbReference type="Proteomes" id="UP001163714"/>
    </source>
</evidence>
<dbReference type="Pfam" id="PF00561">
    <property type="entry name" value="Abhydrolase_1"/>
    <property type="match status" value="1"/>
</dbReference>
<dbReference type="PRINTS" id="PR00412">
    <property type="entry name" value="EPOXHYDRLASE"/>
</dbReference>
<dbReference type="EMBL" id="JAPDMX010000023">
    <property type="protein sequence ID" value="MCW3172553.1"/>
    <property type="molecule type" value="Genomic_DNA"/>
</dbReference>
<keyword evidence="1" id="KW-0732">Signal</keyword>
<dbReference type="InterPro" id="IPR052370">
    <property type="entry name" value="Meta-cleavage_hydrolase"/>
</dbReference>
<protein>
    <submittedName>
        <fullName evidence="3">Alpha/beta hydrolase</fullName>
    </submittedName>
</protein>
<dbReference type="PRINTS" id="PR00111">
    <property type="entry name" value="ABHYDROLASE"/>
</dbReference>